<keyword evidence="4" id="KW-1185">Reference proteome</keyword>
<dbReference type="AlphaFoldDB" id="A0A9W4MKK5"/>
<dbReference type="Pfam" id="PF11716">
    <property type="entry name" value="MDMPI_N"/>
    <property type="match status" value="1"/>
</dbReference>
<sequence>MVGCMETAGYLPALRRESDAFRGALLGDLTARVEHCGSWTLYDLAGHLGAGHHRAVTAVTARHPGHRSPAAPREAAALLRWFDRRTAALLDVLDTDPAAPAWTFHPPHTVGFWQRRRCLETLVHRWDAQHALGVLPGPLEPELAADGIAEVFDTFAPRQIAVGRACAPACAVRFEATDTGSSWTYGPGTPAAAVTGTAGDLLLMLWGRLPAGDGGLEWKGDRDAARTALRGPLVA</sequence>
<dbReference type="SUPFAM" id="SSF109854">
    <property type="entry name" value="DinB/YfiT-like putative metalloenzymes"/>
    <property type="match status" value="1"/>
</dbReference>
<feature type="domain" description="MDMPI C-terminal" evidence="1">
    <location>
        <begin position="142"/>
        <end position="225"/>
    </location>
</feature>
<dbReference type="InterPro" id="IPR024344">
    <property type="entry name" value="MDMPI_metal-binding"/>
</dbReference>
<accession>A0A9W4MKK5</accession>
<gene>
    <name evidence="3" type="ORF">SBRY_70247</name>
</gene>
<dbReference type="PANTHER" id="PTHR40758:SF1">
    <property type="entry name" value="CONSERVED PROTEIN"/>
    <property type="match status" value="1"/>
</dbReference>
<dbReference type="InterPro" id="IPR034660">
    <property type="entry name" value="DinB/YfiT-like"/>
</dbReference>
<proteinExistence type="predicted"/>
<evidence type="ECO:0008006" key="5">
    <source>
        <dbReference type="Google" id="ProtNLM"/>
    </source>
</evidence>
<protein>
    <recommendedName>
        <fullName evidence="5">Maleylpyruvate isomerase family mycothiol-dependent enzyme</fullName>
    </recommendedName>
</protein>
<organism evidence="3 4">
    <name type="scientific">Actinacidiphila bryophytorum</name>
    <dbReference type="NCBI Taxonomy" id="1436133"/>
    <lineage>
        <taxon>Bacteria</taxon>
        <taxon>Bacillati</taxon>
        <taxon>Actinomycetota</taxon>
        <taxon>Actinomycetes</taxon>
        <taxon>Kitasatosporales</taxon>
        <taxon>Streptomycetaceae</taxon>
        <taxon>Actinacidiphila</taxon>
    </lineage>
</organism>
<evidence type="ECO:0000259" key="2">
    <source>
        <dbReference type="Pfam" id="PF11716"/>
    </source>
</evidence>
<evidence type="ECO:0000313" key="4">
    <source>
        <dbReference type="Proteomes" id="UP001153328"/>
    </source>
</evidence>
<name>A0A9W4MKK5_9ACTN</name>
<dbReference type="GO" id="GO:0046872">
    <property type="term" value="F:metal ion binding"/>
    <property type="evidence" value="ECO:0007669"/>
    <property type="project" value="InterPro"/>
</dbReference>
<dbReference type="Proteomes" id="UP001153328">
    <property type="component" value="Unassembled WGS sequence"/>
</dbReference>
<comment type="caution">
    <text evidence="3">The sequence shown here is derived from an EMBL/GenBank/DDBJ whole genome shotgun (WGS) entry which is preliminary data.</text>
</comment>
<dbReference type="GO" id="GO:0005886">
    <property type="term" value="C:plasma membrane"/>
    <property type="evidence" value="ECO:0007669"/>
    <property type="project" value="TreeGrafter"/>
</dbReference>
<evidence type="ECO:0000259" key="1">
    <source>
        <dbReference type="Pfam" id="PF07398"/>
    </source>
</evidence>
<dbReference type="NCBIfam" id="TIGR03083">
    <property type="entry name" value="maleylpyruvate isomerase family mycothiol-dependent enzyme"/>
    <property type="match status" value="1"/>
</dbReference>
<dbReference type="InterPro" id="IPR010872">
    <property type="entry name" value="MDMPI_C-term_domain"/>
</dbReference>
<dbReference type="Pfam" id="PF07398">
    <property type="entry name" value="MDMPI_C"/>
    <property type="match status" value="1"/>
</dbReference>
<evidence type="ECO:0000313" key="3">
    <source>
        <dbReference type="EMBL" id="CAG7655798.1"/>
    </source>
</evidence>
<reference evidence="3" key="1">
    <citation type="submission" date="2021-06" db="EMBL/GenBank/DDBJ databases">
        <authorList>
            <person name="Arsene-Ploetze F."/>
        </authorList>
    </citation>
    <scope>NUCLEOTIDE SEQUENCE</scope>
    <source>
        <strain evidence="3">SBRY1</strain>
    </source>
</reference>
<dbReference type="EMBL" id="CAJVAX010000021">
    <property type="protein sequence ID" value="CAG7655798.1"/>
    <property type="molecule type" value="Genomic_DNA"/>
</dbReference>
<dbReference type="PANTHER" id="PTHR40758">
    <property type="entry name" value="CONSERVED PROTEIN"/>
    <property type="match status" value="1"/>
</dbReference>
<feature type="domain" description="Mycothiol-dependent maleylpyruvate isomerase metal-binding" evidence="2">
    <location>
        <begin position="12"/>
        <end position="129"/>
    </location>
</feature>
<dbReference type="InterPro" id="IPR017517">
    <property type="entry name" value="Maleyloyr_isom"/>
</dbReference>